<evidence type="ECO:0000313" key="2">
    <source>
        <dbReference type="Proteomes" id="UP001386955"/>
    </source>
</evidence>
<sequence>MSGGMNGTIGPNFANYTKNNAEIGSHAYTRKRDVFWHRLTASSESNRVSWATRNNNSRTAKVENYWNTVYVSRSGKS</sequence>
<dbReference type="Proteomes" id="UP001386955">
    <property type="component" value="Unassembled WGS sequence"/>
</dbReference>
<reference evidence="1 2" key="1">
    <citation type="submission" date="2024-01" db="EMBL/GenBank/DDBJ databases">
        <title>The genomes of 5 underutilized Papilionoideae crops provide insights into root nodulation and disease resistanc.</title>
        <authorList>
            <person name="Jiang F."/>
        </authorList>
    </citation>
    <scope>NUCLEOTIDE SEQUENCE [LARGE SCALE GENOMIC DNA]</scope>
    <source>
        <strain evidence="1">DUOXIRENSHENG_FW03</strain>
        <tissue evidence="1">Leaves</tissue>
    </source>
</reference>
<evidence type="ECO:0000313" key="1">
    <source>
        <dbReference type="EMBL" id="KAK7392144.1"/>
    </source>
</evidence>
<protein>
    <submittedName>
        <fullName evidence="1">Uncharacterized protein</fullName>
    </submittedName>
</protein>
<comment type="caution">
    <text evidence="1">The sequence shown here is derived from an EMBL/GenBank/DDBJ whole genome shotgun (WGS) entry which is preliminary data.</text>
</comment>
<accession>A0AAN9SB71</accession>
<gene>
    <name evidence="1" type="ORF">VNO78_20574</name>
</gene>
<name>A0AAN9SB71_PSOTE</name>
<dbReference type="EMBL" id="JAYMYS010000005">
    <property type="protein sequence ID" value="KAK7392144.1"/>
    <property type="molecule type" value="Genomic_DNA"/>
</dbReference>
<organism evidence="1 2">
    <name type="scientific">Psophocarpus tetragonolobus</name>
    <name type="common">Winged bean</name>
    <name type="synonym">Dolichos tetragonolobus</name>
    <dbReference type="NCBI Taxonomy" id="3891"/>
    <lineage>
        <taxon>Eukaryota</taxon>
        <taxon>Viridiplantae</taxon>
        <taxon>Streptophyta</taxon>
        <taxon>Embryophyta</taxon>
        <taxon>Tracheophyta</taxon>
        <taxon>Spermatophyta</taxon>
        <taxon>Magnoliopsida</taxon>
        <taxon>eudicotyledons</taxon>
        <taxon>Gunneridae</taxon>
        <taxon>Pentapetalae</taxon>
        <taxon>rosids</taxon>
        <taxon>fabids</taxon>
        <taxon>Fabales</taxon>
        <taxon>Fabaceae</taxon>
        <taxon>Papilionoideae</taxon>
        <taxon>50 kb inversion clade</taxon>
        <taxon>NPAAA clade</taxon>
        <taxon>indigoferoid/millettioid clade</taxon>
        <taxon>Phaseoleae</taxon>
        <taxon>Psophocarpus</taxon>
    </lineage>
</organism>
<proteinExistence type="predicted"/>
<keyword evidence="2" id="KW-1185">Reference proteome</keyword>
<dbReference type="AlphaFoldDB" id="A0AAN9SB71"/>